<dbReference type="RefSeq" id="WP_191193713.1">
    <property type="nucleotide sequence ID" value="NZ_JACXYZ010000001.1"/>
</dbReference>
<reference evidence="1 2" key="1">
    <citation type="submission" date="2020-09" db="EMBL/GenBank/DDBJ databases">
        <title>novel species in genus Nocardioides.</title>
        <authorList>
            <person name="Zhang G."/>
        </authorList>
    </citation>
    <scope>NUCLEOTIDE SEQUENCE [LARGE SCALE GENOMIC DNA]</scope>
    <source>
        <strain evidence="1 2">KCTC 39551</strain>
    </source>
</reference>
<dbReference type="EMBL" id="JACXYZ010000001">
    <property type="protein sequence ID" value="MBD3923886.1"/>
    <property type="molecule type" value="Genomic_DNA"/>
</dbReference>
<proteinExistence type="predicted"/>
<organism evidence="1 2">
    <name type="scientific">Nocardioides cavernae</name>
    <dbReference type="NCBI Taxonomy" id="1921566"/>
    <lineage>
        <taxon>Bacteria</taxon>
        <taxon>Bacillati</taxon>
        <taxon>Actinomycetota</taxon>
        <taxon>Actinomycetes</taxon>
        <taxon>Propionibacteriales</taxon>
        <taxon>Nocardioidaceae</taxon>
        <taxon>Nocardioides</taxon>
    </lineage>
</organism>
<dbReference type="Gene3D" id="3.40.630.30">
    <property type="match status" value="1"/>
</dbReference>
<accession>A0ABR8N9K6</accession>
<comment type="caution">
    <text evidence="1">The sequence shown here is derived from an EMBL/GenBank/DDBJ whole genome shotgun (WGS) entry which is preliminary data.</text>
</comment>
<name>A0ABR8N9K6_9ACTN</name>
<protein>
    <recommendedName>
        <fullName evidence="3">GNAT family N-acetyltransferase</fullName>
    </recommendedName>
</protein>
<sequence>MSPLADWRVAQHSDRGALGVFECAIPPKPIKNAATGYKLDHPRMWEYEVQSWIRGLSSKVPCRPPMRVYVLEDEVGLAAVICWTELEGPAWVHVDVIGVALRHRRSGGDVARAVMRAAFQEMESAALDIGAGELYIEGEIWHENDASQALASDGKLQMVVKHETGAQTWSLRVALEGAEFDGEGELDAARN</sequence>
<gene>
    <name evidence="1" type="ORF">IEZ26_04570</name>
</gene>
<keyword evidence="2" id="KW-1185">Reference proteome</keyword>
<evidence type="ECO:0000313" key="1">
    <source>
        <dbReference type="EMBL" id="MBD3923886.1"/>
    </source>
</evidence>
<evidence type="ECO:0000313" key="2">
    <source>
        <dbReference type="Proteomes" id="UP000618818"/>
    </source>
</evidence>
<evidence type="ECO:0008006" key="3">
    <source>
        <dbReference type="Google" id="ProtNLM"/>
    </source>
</evidence>
<dbReference type="Proteomes" id="UP000618818">
    <property type="component" value="Unassembled WGS sequence"/>
</dbReference>